<accession>W9Y6D1</accession>
<protein>
    <submittedName>
        <fullName evidence="3">Uncharacterized protein</fullName>
    </submittedName>
</protein>
<dbReference type="Proteomes" id="UP000019484">
    <property type="component" value="Unassembled WGS sequence"/>
</dbReference>
<dbReference type="HOGENOM" id="CLU_2454500_0_0_1"/>
<keyword evidence="2" id="KW-0812">Transmembrane</keyword>
<dbReference type="RefSeq" id="XP_007724099.1">
    <property type="nucleotide sequence ID" value="XM_007725909.1"/>
</dbReference>
<feature type="transmembrane region" description="Helical" evidence="2">
    <location>
        <begin position="6"/>
        <end position="25"/>
    </location>
</feature>
<feature type="compositionally biased region" description="Basic residues" evidence="1">
    <location>
        <begin position="47"/>
        <end position="61"/>
    </location>
</feature>
<evidence type="ECO:0000313" key="3">
    <source>
        <dbReference type="EMBL" id="EXJ88093.1"/>
    </source>
</evidence>
<dbReference type="GeneID" id="19159898"/>
<keyword evidence="2" id="KW-0472">Membrane</keyword>
<reference evidence="3 4" key="1">
    <citation type="submission" date="2013-03" db="EMBL/GenBank/DDBJ databases">
        <title>The Genome Sequence of Capronia coronata CBS 617.96.</title>
        <authorList>
            <consortium name="The Broad Institute Genomics Platform"/>
            <person name="Cuomo C."/>
            <person name="de Hoog S."/>
            <person name="Gorbushina A."/>
            <person name="Walker B."/>
            <person name="Young S.K."/>
            <person name="Zeng Q."/>
            <person name="Gargeya S."/>
            <person name="Fitzgerald M."/>
            <person name="Haas B."/>
            <person name="Abouelleil A."/>
            <person name="Allen A.W."/>
            <person name="Alvarado L."/>
            <person name="Arachchi H.M."/>
            <person name="Berlin A.M."/>
            <person name="Chapman S.B."/>
            <person name="Gainer-Dewar J."/>
            <person name="Goldberg J."/>
            <person name="Griggs A."/>
            <person name="Gujja S."/>
            <person name="Hansen M."/>
            <person name="Howarth C."/>
            <person name="Imamovic A."/>
            <person name="Ireland A."/>
            <person name="Larimer J."/>
            <person name="McCowan C."/>
            <person name="Murphy C."/>
            <person name="Pearson M."/>
            <person name="Poon T.W."/>
            <person name="Priest M."/>
            <person name="Roberts A."/>
            <person name="Saif S."/>
            <person name="Shea T."/>
            <person name="Sisk P."/>
            <person name="Sykes S."/>
            <person name="Wortman J."/>
            <person name="Nusbaum C."/>
            <person name="Birren B."/>
        </authorList>
    </citation>
    <scope>NUCLEOTIDE SEQUENCE [LARGE SCALE GENOMIC DNA]</scope>
    <source>
        <strain evidence="3 4">CBS 617.96</strain>
    </source>
</reference>
<name>W9Y6D1_9EURO</name>
<evidence type="ECO:0000256" key="2">
    <source>
        <dbReference type="SAM" id="Phobius"/>
    </source>
</evidence>
<evidence type="ECO:0000256" key="1">
    <source>
        <dbReference type="SAM" id="MobiDB-lite"/>
    </source>
</evidence>
<proteinExistence type="predicted"/>
<dbReference type="OrthoDB" id="10453742at2759"/>
<evidence type="ECO:0000313" key="4">
    <source>
        <dbReference type="Proteomes" id="UP000019484"/>
    </source>
</evidence>
<comment type="caution">
    <text evidence="3">The sequence shown here is derived from an EMBL/GenBank/DDBJ whole genome shotgun (WGS) entry which is preliminary data.</text>
</comment>
<feature type="region of interest" description="Disordered" evidence="1">
    <location>
        <begin position="40"/>
        <end position="66"/>
    </location>
</feature>
<keyword evidence="4" id="KW-1185">Reference proteome</keyword>
<sequence length="89" mass="10449">MYISPVELVIAFANCMVWLVALYFLRRAFQEQRHLRAEARAQIYKQRPPRGRRDARRRRARSPAGNETAIVATSLEWEDLMTRFGRGQA</sequence>
<keyword evidence="2" id="KW-1133">Transmembrane helix</keyword>
<dbReference type="AlphaFoldDB" id="W9Y6D1"/>
<gene>
    <name evidence="3" type="ORF">A1O1_05021</name>
</gene>
<organism evidence="3 4">
    <name type="scientific">Capronia coronata CBS 617.96</name>
    <dbReference type="NCBI Taxonomy" id="1182541"/>
    <lineage>
        <taxon>Eukaryota</taxon>
        <taxon>Fungi</taxon>
        <taxon>Dikarya</taxon>
        <taxon>Ascomycota</taxon>
        <taxon>Pezizomycotina</taxon>
        <taxon>Eurotiomycetes</taxon>
        <taxon>Chaetothyriomycetidae</taxon>
        <taxon>Chaetothyriales</taxon>
        <taxon>Herpotrichiellaceae</taxon>
        <taxon>Capronia</taxon>
    </lineage>
</organism>
<dbReference type="EMBL" id="AMWN01000004">
    <property type="protein sequence ID" value="EXJ88093.1"/>
    <property type="molecule type" value="Genomic_DNA"/>
</dbReference>